<name>A0A1I2CDF2_9BACT</name>
<gene>
    <name evidence="1" type="ORF">SAMN05216283_101698</name>
</gene>
<reference evidence="1 2" key="1">
    <citation type="submission" date="2016-10" db="EMBL/GenBank/DDBJ databases">
        <authorList>
            <person name="de Groot N.N."/>
        </authorList>
    </citation>
    <scope>NUCLEOTIDE SEQUENCE [LARGE SCALE GENOMIC DNA]</scope>
    <source>
        <strain evidence="1 2">CGMCC 1.9156</strain>
    </source>
</reference>
<keyword evidence="2" id="KW-1185">Reference proteome</keyword>
<organism evidence="1 2">
    <name type="scientific">Sunxiuqinia elliptica</name>
    <dbReference type="NCBI Taxonomy" id="655355"/>
    <lineage>
        <taxon>Bacteria</taxon>
        <taxon>Pseudomonadati</taxon>
        <taxon>Bacteroidota</taxon>
        <taxon>Bacteroidia</taxon>
        <taxon>Marinilabiliales</taxon>
        <taxon>Prolixibacteraceae</taxon>
        <taxon>Sunxiuqinia</taxon>
    </lineage>
</organism>
<dbReference type="Gene3D" id="2.60.120.260">
    <property type="entry name" value="Galactose-binding domain-like"/>
    <property type="match status" value="2"/>
</dbReference>
<dbReference type="SUPFAM" id="SSF49785">
    <property type="entry name" value="Galactose-binding domain-like"/>
    <property type="match status" value="2"/>
</dbReference>
<sequence>MTTKYLIGYLFLMLAFGSLELKASDWKTLVDLRGNWSFTVGDDPAWANPNYAVDDWDQVIAPRQWEHYYEGYNGFAWYRKNFGVASLPQTEMVSLFLGYIDDVDEVFINGRKVGQSGSFPPNFETAYNQERHYLVPVKWLKREGNVIAIRVFDEGREGGLIRAGKLGFYYDLDQSLMTVDLSGKWKFSTRDFGNMHNPQTDDEQWDEIFVPMAWENQGYSGYDGHAWYRKRFIIPNDLRNEKLYLVLGRIDDFEEVYLNGKKIGGVEDLDGYSRFQRNDSYQLFRIYPIPADVLRTKNMISIEVEDIFADGGIYEGPVGIVKEGIMNELKDRMRWEEDNGGWKSFVRDLIRLFD</sequence>
<dbReference type="Proteomes" id="UP000198964">
    <property type="component" value="Unassembled WGS sequence"/>
</dbReference>
<evidence type="ECO:0000313" key="2">
    <source>
        <dbReference type="Proteomes" id="UP000198964"/>
    </source>
</evidence>
<dbReference type="RefSeq" id="WP_093918412.1">
    <property type="nucleotide sequence ID" value="NZ_FONW01000001.1"/>
</dbReference>
<dbReference type="PANTHER" id="PTHR42732">
    <property type="entry name" value="BETA-GALACTOSIDASE"/>
    <property type="match status" value="1"/>
</dbReference>
<protein>
    <submittedName>
        <fullName evidence="1">Sialate O-acetylesterase</fullName>
    </submittedName>
</protein>
<dbReference type="AlphaFoldDB" id="A0A1I2CDF2"/>
<dbReference type="PANTHER" id="PTHR42732:SF1">
    <property type="entry name" value="BETA-MANNOSIDASE"/>
    <property type="match status" value="1"/>
</dbReference>
<evidence type="ECO:0000313" key="1">
    <source>
        <dbReference type="EMBL" id="SFE66175.1"/>
    </source>
</evidence>
<dbReference type="STRING" id="655355.SAMN05216283_101698"/>
<accession>A0A1I2CDF2</accession>
<proteinExistence type="predicted"/>
<dbReference type="InterPro" id="IPR008979">
    <property type="entry name" value="Galactose-bd-like_sf"/>
</dbReference>
<dbReference type="EMBL" id="FONW01000001">
    <property type="protein sequence ID" value="SFE66175.1"/>
    <property type="molecule type" value="Genomic_DNA"/>
</dbReference>
<dbReference type="InterPro" id="IPR051913">
    <property type="entry name" value="GH2_Domain-Containing"/>
</dbReference>